<dbReference type="InterPro" id="IPR007110">
    <property type="entry name" value="Ig-like_dom"/>
</dbReference>
<dbReference type="PANTHER" id="PTHR45080:SF33">
    <property type="entry name" value="IG-LIKE DOMAIN-CONTAINING PROTEIN"/>
    <property type="match status" value="1"/>
</dbReference>
<keyword evidence="8" id="KW-1185">Reference proteome</keyword>
<evidence type="ECO:0000259" key="6">
    <source>
        <dbReference type="PROSITE" id="PS50853"/>
    </source>
</evidence>
<dbReference type="InterPro" id="IPR013098">
    <property type="entry name" value="Ig_I-set"/>
</dbReference>
<dbReference type="Pfam" id="PF13927">
    <property type="entry name" value="Ig_3"/>
    <property type="match status" value="2"/>
</dbReference>
<dbReference type="PANTHER" id="PTHR45080">
    <property type="entry name" value="CONTACTIN 5"/>
    <property type="match status" value="1"/>
</dbReference>
<sequence length="494" mass="55376">MLPPRILGLLVILLAVQGLCKPTKSTEDLDYEDDTPFEEEDEENEEEDENLGPVEAPPQILSQRISLRVKAGSTVILPCQVIHTENYAVAWMKDNKILYFEAQPHVEDSKRIVRLPNNSLAIYNASASDSSNDYKCSILRQPDSINLTHRLLVDPIREQSAASPPPQHSHKGIIRVMPSRRVEVNQGHTIKLGCETDTQPPPEIKWFIENKKVDGYDPDVILDGNYITIRKVNRSHSGLYQCLAEDGSKTPAMEAINVIVHYVPEIEVKRHIVHSGESIESEMTCIVSAYPEAIITWYKDGKEITHKKGSIVLHHGVMKGNKTKHVLKILHTSMQDFGEYECRAENSVGRDTKSITLTGVPSQARISGAEMTNNDAGIILKWHLESYSPIREYRLQYRRKGDEKWNVIQPEVKDGKGNQFTVEHPIEELQPGSYEAILTARNAFGWSVPSEPHMFTGDYPSEMAQKDGNSAAIQTPGILLALILVVLSCAFTSL</sequence>
<feature type="chain" id="PRO_5043875572" description="Neurotrimin" evidence="4">
    <location>
        <begin position="19"/>
        <end position="494"/>
    </location>
</feature>
<dbReference type="InterPro" id="IPR036116">
    <property type="entry name" value="FN3_sf"/>
</dbReference>
<dbReference type="Proteomes" id="UP001497644">
    <property type="component" value="Chromosome 10"/>
</dbReference>
<gene>
    <name evidence="7" type="ORF">LPLAT_LOCUS1347</name>
</gene>
<keyword evidence="1" id="KW-0677">Repeat</keyword>
<dbReference type="PROSITE" id="PS50835">
    <property type="entry name" value="IG_LIKE"/>
    <property type="match status" value="3"/>
</dbReference>
<dbReference type="InterPro" id="IPR003961">
    <property type="entry name" value="FN3_dom"/>
</dbReference>
<dbReference type="GO" id="GO:0030424">
    <property type="term" value="C:axon"/>
    <property type="evidence" value="ECO:0007669"/>
    <property type="project" value="TreeGrafter"/>
</dbReference>
<dbReference type="GO" id="GO:0005886">
    <property type="term" value="C:plasma membrane"/>
    <property type="evidence" value="ECO:0007669"/>
    <property type="project" value="TreeGrafter"/>
</dbReference>
<dbReference type="SUPFAM" id="SSF48726">
    <property type="entry name" value="Immunoglobulin"/>
    <property type="match status" value="3"/>
</dbReference>
<feature type="region of interest" description="Disordered" evidence="3">
    <location>
        <begin position="25"/>
        <end position="56"/>
    </location>
</feature>
<dbReference type="CDD" id="cd00096">
    <property type="entry name" value="Ig"/>
    <property type="match status" value="2"/>
</dbReference>
<protein>
    <recommendedName>
        <fullName evidence="9">Neurotrimin</fullName>
    </recommendedName>
</protein>
<feature type="domain" description="Fibronectin type-III" evidence="6">
    <location>
        <begin position="360"/>
        <end position="461"/>
    </location>
</feature>
<evidence type="ECO:0000256" key="2">
    <source>
        <dbReference type="ARBA" id="ARBA00023319"/>
    </source>
</evidence>
<dbReference type="InterPro" id="IPR013783">
    <property type="entry name" value="Ig-like_fold"/>
</dbReference>
<name>A0AAV2N4L0_9HYME</name>
<dbReference type="AlphaFoldDB" id="A0AAV2N4L0"/>
<accession>A0AAV2N4L0</accession>
<feature type="domain" description="Ig-like" evidence="5">
    <location>
        <begin position="264"/>
        <end position="358"/>
    </location>
</feature>
<dbReference type="PROSITE" id="PS50853">
    <property type="entry name" value="FN3"/>
    <property type="match status" value="1"/>
</dbReference>
<dbReference type="InterPro" id="IPR003599">
    <property type="entry name" value="Ig_sub"/>
</dbReference>
<evidence type="ECO:0008006" key="9">
    <source>
        <dbReference type="Google" id="ProtNLM"/>
    </source>
</evidence>
<dbReference type="CDD" id="cd00063">
    <property type="entry name" value="FN3"/>
    <property type="match status" value="1"/>
</dbReference>
<feature type="domain" description="Ig-like" evidence="5">
    <location>
        <begin position="58"/>
        <end position="148"/>
    </location>
</feature>
<dbReference type="InterPro" id="IPR003598">
    <property type="entry name" value="Ig_sub2"/>
</dbReference>
<dbReference type="GO" id="GO:0043025">
    <property type="term" value="C:neuronal cell body"/>
    <property type="evidence" value="ECO:0007669"/>
    <property type="project" value="TreeGrafter"/>
</dbReference>
<organism evidence="7 8">
    <name type="scientific">Lasius platythorax</name>
    <dbReference type="NCBI Taxonomy" id="488582"/>
    <lineage>
        <taxon>Eukaryota</taxon>
        <taxon>Metazoa</taxon>
        <taxon>Ecdysozoa</taxon>
        <taxon>Arthropoda</taxon>
        <taxon>Hexapoda</taxon>
        <taxon>Insecta</taxon>
        <taxon>Pterygota</taxon>
        <taxon>Neoptera</taxon>
        <taxon>Endopterygota</taxon>
        <taxon>Hymenoptera</taxon>
        <taxon>Apocrita</taxon>
        <taxon>Aculeata</taxon>
        <taxon>Formicoidea</taxon>
        <taxon>Formicidae</taxon>
        <taxon>Formicinae</taxon>
        <taxon>Lasius</taxon>
        <taxon>Lasius</taxon>
    </lineage>
</organism>
<dbReference type="InterPro" id="IPR036179">
    <property type="entry name" value="Ig-like_dom_sf"/>
</dbReference>
<feature type="domain" description="Ig-like" evidence="5">
    <location>
        <begin position="166"/>
        <end position="259"/>
    </location>
</feature>
<evidence type="ECO:0000259" key="5">
    <source>
        <dbReference type="PROSITE" id="PS50835"/>
    </source>
</evidence>
<evidence type="ECO:0000256" key="1">
    <source>
        <dbReference type="ARBA" id="ARBA00022737"/>
    </source>
</evidence>
<dbReference type="GO" id="GO:0008046">
    <property type="term" value="F:axon guidance receptor activity"/>
    <property type="evidence" value="ECO:0007669"/>
    <property type="project" value="TreeGrafter"/>
</dbReference>
<dbReference type="EMBL" id="OZ034833">
    <property type="protein sequence ID" value="CAL1674798.1"/>
    <property type="molecule type" value="Genomic_DNA"/>
</dbReference>
<evidence type="ECO:0000313" key="8">
    <source>
        <dbReference type="Proteomes" id="UP001497644"/>
    </source>
</evidence>
<dbReference type="Gene3D" id="2.60.40.10">
    <property type="entry name" value="Immunoglobulins"/>
    <property type="match status" value="4"/>
</dbReference>
<evidence type="ECO:0000256" key="4">
    <source>
        <dbReference type="SAM" id="SignalP"/>
    </source>
</evidence>
<dbReference type="GO" id="GO:0050808">
    <property type="term" value="P:synapse organization"/>
    <property type="evidence" value="ECO:0007669"/>
    <property type="project" value="TreeGrafter"/>
</dbReference>
<dbReference type="SUPFAM" id="SSF49265">
    <property type="entry name" value="Fibronectin type III"/>
    <property type="match status" value="1"/>
</dbReference>
<dbReference type="GO" id="GO:0007156">
    <property type="term" value="P:homophilic cell adhesion via plasma membrane adhesion molecules"/>
    <property type="evidence" value="ECO:0007669"/>
    <property type="project" value="TreeGrafter"/>
</dbReference>
<evidence type="ECO:0000313" key="7">
    <source>
        <dbReference type="EMBL" id="CAL1674798.1"/>
    </source>
</evidence>
<feature type="compositionally biased region" description="Acidic residues" evidence="3">
    <location>
        <begin position="28"/>
        <end position="50"/>
    </location>
</feature>
<proteinExistence type="predicted"/>
<evidence type="ECO:0000256" key="3">
    <source>
        <dbReference type="SAM" id="MobiDB-lite"/>
    </source>
</evidence>
<keyword evidence="2" id="KW-0393">Immunoglobulin domain</keyword>
<dbReference type="InterPro" id="IPR050958">
    <property type="entry name" value="Cell_Adh-Cytoskel_Orgn"/>
</dbReference>
<dbReference type="Pfam" id="PF07679">
    <property type="entry name" value="I-set"/>
    <property type="match status" value="1"/>
</dbReference>
<dbReference type="SMART" id="SM00408">
    <property type="entry name" value="IGc2"/>
    <property type="match status" value="3"/>
</dbReference>
<feature type="signal peptide" evidence="4">
    <location>
        <begin position="1"/>
        <end position="18"/>
    </location>
</feature>
<dbReference type="SMART" id="SM00409">
    <property type="entry name" value="IG"/>
    <property type="match status" value="3"/>
</dbReference>
<keyword evidence="4" id="KW-0732">Signal</keyword>
<reference evidence="7" key="1">
    <citation type="submission" date="2024-04" db="EMBL/GenBank/DDBJ databases">
        <authorList>
            <consortium name="Molecular Ecology Group"/>
        </authorList>
    </citation>
    <scope>NUCLEOTIDE SEQUENCE</scope>
</reference>